<comment type="caution">
    <text evidence="1">The sequence shown here is derived from an EMBL/GenBank/DDBJ whole genome shotgun (WGS) entry which is preliminary data.</text>
</comment>
<feature type="non-terminal residue" evidence="1">
    <location>
        <position position="1"/>
    </location>
</feature>
<sequence length="125" mass="14012">KELIVKGEIVVDEDGDICEGDGVFVDGGWGGMDEDGCVFCEICEARLDASLTQYGVESEVDHFLTCELTEISNGQLIELHYIFECCSYHNFDEEYEKDLLRLAKAVLSSLGKEMGVEDRFEILDL</sequence>
<organism evidence="1">
    <name type="scientific">marine sediment metagenome</name>
    <dbReference type="NCBI Taxonomy" id="412755"/>
    <lineage>
        <taxon>unclassified sequences</taxon>
        <taxon>metagenomes</taxon>
        <taxon>ecological metagenomes</taxon>
    </lineage>
</organism>
<protein>
    <submittedName>
        <fullName evidence="1">Uncharacterized protein</fullName>
    </submittedName>
</protein>
<evidence type="ECO:0000313" key="1">
    <source>
        <dbReference type="EMBL" id="GAF99040.1"/>
    </source>
</evidence>
<accession>X0VET9</accession>
<dbReference type="EMBL" id="BARS01011027">
    <property type="protein sequence ID" value="GAF99040.1"/>
    <property type="molecule type" value="Genomic_DNA"/>
</dbReference>
<gene>
    <name evidence="1" type="ORF">S01H1_20214</name>
</gene>
<name>X0VET9_9ZZZZ</name>
<reference evidence="1" key="1">
    <citation type="journal article" date="2014" name="Front. Microbiol.">
        <title>High frequency of phylogenetically diverse reductive dehalogenase-homologous genes in deep subseafloor sedimentary metagenomes.</title>
        <authorList>
            <person name="Kawai M."/>
            <person name="Futagami T."/>
            <person name="Toyoda A."/>
            <person name="Takaki Y."/>
            <person name="Nishi S."/>
            <person name="Hori S."/>
            <person name="Arai W."/>
            <person name="Tsubouchi T."/>
            <person name="Morono Y."/>
            <person name="Uchiyama I."/>
            <person name="Ito T."/>
            <person name="Fujiyama A."/>
            <person name="Inagaki F."/>
            <person name="Takami H."/>
        </authorList>
    </citation>
    <scope>NUCLEOTIDE SEQUENCE</scope>
    <source>
        <strain evidence="1">Expedition CK06-06</strain>
    </source>
</reference>
<dbReference type="AlphaFoldDB" id="X0VET9"/>
<proteinExistence type="predicted"/>